<dbReference type="EMBL" id="JAIZAY010000013">
    <property type="protein sequence ID" value="KAJ8030895.1"/>
    <property type="molecule type" value="Genomic_DNA"/>
</dbReference>
<gene>
    <name evidence="1" type="ORF">HOLleu_27437</name>
</gene>
<evidence type="ECO:0000313" key="1">
    <source>
        <dbReference type="EMBL" id="KAJ8030895.1"/>
    </source>
</evidence>
<comment type="caution">
    <text evidence="1">The sequence shown here is derived from an EMBL/GenBank/DDBJ whole genome shotgun (WGS) entry which is preliminary data.</text>
</comment>
<keyword evidence="2" id="KW-1185">Reference proteome</keyword>
<reference evidence="1" key="1">
    <citation type="submission" date="2021-10" db="EMBL/GenBank/DDBJ databases">
        <title>Tropical sea cucumber genome reveals ecological adaptation and Cuvierian tubules defense mechanism.</title>
        <authorList>
            <person name="Chen T."/>
        </authorList>
    </citation>
    <scope>NUCLEOTIDE SEQUENCE</scope>
    <source>
        <strain evidence="1">Nanhai2018</strain>
        <tissue evidence="1">Muscle</tissue>
    </source>
</reference>
<dbReference type="AlphaFoldDB" id="A0A9Q1BQF7"/>
<name>A0A9Q1BQF7_HOLLE</name>
<organism evidence="1 2">
    <name type="scientific">Holothuria leucospilota</name>
    <name type="common">Black long sea cucumber</name>
    <name type="synonym">Mertensiothuria leucospilota</name>
    <dbReference type="NCBI Taxonomy" id="206669"/>
    <lineage>
        <taxon>Eukaryota</taxon>
        <taxon>Metazoa</taxon>
        <taxon>Echinodermata</taxon>
        <taxon>Eleutherozoa</taxon>
        <taxon>Echinozoa</taxon>
        <taxon>Holothuroidea</taxon>
        <taxon>Aspidochirotacea</taxon>
        <taxon>Aspidochirotida</taxon>
        <taxon>Holothuriidae</taxon>
        <taxon>Holothuria</taxon>
    </lineage>
</organism>
<dbReference type="Proteomes" id="UP001152320">
    <property type="component" value="Chromosome 13"/>
</dbReference>
<evidence type="ECO:0000313" key="2">
    <source>
        <dbReference type="Proteomes" id="UP001152320"/>
    </source>
</evidence>
<sequence>MKLQKELDKDRVDQKGQHLYSLLTPLRRIILVKVRMAVTQKYAYFREDGTQVLKEPAIKKVKDSLTKLKAL</sequence>
<protein>
    <submittedName>
        <fullName evidence="1">Uncharacterized protein</fullName>
    </submittedName>
</protein>
<proteinExistence type="predicted"/>
<accession>A0A9Q1BQF7</accession>